<dbReference type="AlphaFoldDB" id="A0A1G5VMC9"/>
<keyword evidence="2" id="KW-1185">Reference proteome</keyword>
<evidence type="ECO:0000313" key="2">
    <source>
        <dbReference type="Proteomes" id="UP000198756"/>
    </source>
</evidence>
<dbReference type="Proteomes" id="UP000198756">
    <property type="component" value="Unassembled WGS sequence"/>
</dbReference>
<proteinExistence type="predicted"/>
<gene>
    <name evidence="1" type="ORF">SAMN03080617_00540</name>
</gene>
<sequence length="71" mass="8272">MIAVFREFGIPITGSRKQMRFYSEIPVDKFYVEGILFELECRLGVLLDDEDNQQIDSPLDVIRSFKDKDIA</sequence>
<evidence type="ECO:0000313" key="1">
    <source>
        <dbReference type="EMBL" id="SDA46576.1"/>
    </source>
</evidence>
<protein>
    <submittedName>
        <fullName evidence="1">Acyl carrier protein</fullName>
    </submittedName>
</protein>
<dbReference type="EMBL" id="FMXE01000004">
    <property type="protein sequence ID" value="SDA46576.1"/>
    <property type="molecule type" value="Genomic_DNA"/>
</dbReference>
<reference evidence="2" key="1">
    <citation type="submission" date="2016-10" db="EMBL/GenBank/DDBJ databases">
        <authorList>
            <person name="Varghese N."/>
            <person name="Submissions S."/>
        </authorList>
    </citation>
    <scope>NUCLEOTIDE SEQUENCE [LARGE SCALE GENOMIC DNA]</scope>
    <source>
        <strain evidence="2">DSM 22703</strain>
    </source>
</reference>
<name>A0A1G5VMC9_9BACT</name>
<accession>A0A1G5VMC9</accession>
<organism evidence="1 2">
    <name type="scientific">Algoriphagus alkaliphilus</name>
    <dbReference type="NCBI Taxonomy" id="279824"/>
    <lineage>
        <taxon>Bacteria</taxon>
        <taxon>Pseudomonadati</taxon>
        <taxon>Bacteroidota</taxon>
        <taxon>Cytophagia</taxon>
        <taxon>Cytophagales</taxon>
        <taxon>Cyclobacteriaceae</taxon>
        <taxon>Algoriphagus</taxon>
    </lineage>
</organism>